<reference evidence="2 3" key="1">
    <citation type="journal article" date="2018" name="Evol. Lett.">
        <title>Horizontal gene cluster transfer increased hallucinogenic mushroom diversity.</title>
        <authorList>
            <person name="Reynolds H.T."/>
            <person name="Vijayakumar V."/>
            <person name="Gluck-Thaler E."/>
            <person name="Korotkin H.B."/>
            <person name="Matheny P.B."/>
            <person name="Slot J.C."/>
        </authorList>
    </citation>
    <scope>NUCLEOTIDE SEQUENCE [LARGE SCALE GENOMIC DNA]</scope>
    <source>
        <strain evidence="2 3">SRW20</strain>
    </source>
</reference>
<dbReference type="InParanoid" id="A0A409YTV2"/>
<feature type="compositionally biased region" description="Polar residues" evidence="1">
    <location>
        <begin position="231"/>
        <end position="242"/>
    </location>
</feature>
<evidence type="ECO:0000313" key="2">
    <source>
        <dbReference type="EMBL" id="PPR06399.1"/>
    </source>
</evidence>
<feature type="compositionally biased region" description="Basic and acidic residues" evidence="1">
    <location>
        <begin position="257"/>
        <end position="267"/>
    </location>
</feature>
<comment type="caution">
    <text evidence="2">The sequence shown here is derived from an EMBL/GenBank/DDBJ whole genome shotgun (WGS) entry which is preliminary data.</text>
</comment>
<keyword evidence="3" id="KW-1185">Reference proteome</keyword>
<evidence type="ECO:0000313" key="3">
    <source>
        <dbReference type="Proteomes" id="UP000284706"/>
    </source>
</evidence>
<feature type="region of interest" description="Disordered" evidence="1">
    <location>
        <begin position="101"/>
        <end position="132"/>
    </location>
</feature>
<evidence type="ECO:0000256" key="1">
    <source>
        <dbReference type="SAM" id="MobiDB-lite"/>
    </source>
</evidence>
<proteinExistence type="predicted"/>
<dbReference type="EMBL" id="NHYE01000329">
    <property type="protein sequence ID" value="PPR06399.1"/>
    <property type="molecule type" value="Genomic_DNA"/>
</dbReference>
<sequence length="302" mass="32463">MSLPAQPTDTAYGVPRASFIVIDPSRPGRCLPFVIAPLSKPLWPIDDTLERSKTRLISPMVHLSSLSASPMPTSSSSALHIFSANSVLGSSTMPTSGFTGGEMQGASIRPETSDLGLFGPSSQTGQETSSKQQLVELHKAQTGIHNQRRKLSFALSCSRSTLQLPFQPYKRGLGGEMTQLPRAFPKTMSQPAPAKAKSRQPARKRKERTDEYSSQSTPATSSTKRKKKCHTTSSPQATQPSAESLIAAASPHYKLITPREQEDHGDCGKNTSGRSSSSMSAARSGSTLHSRKCRTPGQLRGL</sequence>
<gene>
    <name evidence="2" type="ORF">CVT26_004845</name>
</gene>
<feature type="compositionally biased region" description="Polar residues" evidence="1">
    <location>
        <begin position="120"/>
        <end position="132"/>
    </location>
</feature>
<feature type="compositionally biased region" description="Basic residues" evidence="1">
    <location>
        <begin position="196"/>
        <end position="206"/>
    </location>
</feature>
<accession>A0A409YTV2</accession>
<organism evidence="2 3">
    <name type="scientific">Gymnopilus dilepis</name>
    <dbReference type="NCBI Taxonomy" id="231916"/>
    <lineage>
        <taxon>Eukaryota</taxon>
        <taxon>Fungi</taxon>
        <taxon>Dikarya</taxon>
        <taxon>Basidiomycota</taxon>
        <taxon>Agaricomycotina</taxon>
        <taxon>Agaricomycetes</taxon>
        <taxon>Agaricomycetidae</taxon>
        <taxon>Agaricales</taxon>
        <taxon>Agaricineae</taxon>
        <taxon>Hymenogastraceae</taxon>
        <taxon>Gymnopilus</taxon>
    </lineage>
</organism>
<feature type="region of interest" description="Disordered" evidence="1">
    <location>
        <begin position="183"/>
        <end position="302"/>
    </location>
</feature>
<feature type="compositionally biased region" description="Low complexity" evidence="1">
    <location>
        <begin position="272"/>
        <end position="286"/>
    </location>
</feature>
<feature type="compositionally biased region" description="Polar residues" evidence="1">
    <location>
        <begin position="212"/>
        <end position="222"/>
    </location>
</feature>
<dbReference type="Proteomes" id="UP000284706">
    <property type="component" value="Unassembled WGS sequence"/>
</dbReference>
<dbReference type="AlphaFoldDB" id="A0A409YTV2"/>
<protein>
    <submittedName>
        <fullName evidence="2">Uncharacterized protein</fullName>
    </submittedName>
</protein>
<name>A0A409YTV2_9AGAR</name>